<evidence type="ECO:0000313" key="4">
    <source>
        <dbReference type="Proteomes" id="UP000472261"/>
    </source>
</evidence>
<feature type="compositionally biased region" description="Polar residues" evidence="2">
    <location>
        <begin position="1530"/>
        <end position="1540"/>
    </location>
</feature>
<sequence>MDNEVFTPLLKKFTRSPLVTWVRTFGPLAEENGTSLEEYMTLVDGVFLNEVMLQINPKSTNRNVNKRVNNDESLRIQNLCILVKKIKYFYQCQKKEEFIERIQHLDFDTKAAVAAHIQEVTQNQENVFDLQWMDVIVFTQDSVEPLLKNMTLQLRRLVDERDEHLETIIELSEDRDSLHLLPQASAAQSPCGSPGLKHTESKQHLSVELADAKAKIRRLRQEIEEKNEQFLDYKQELERVESELRKLQQENKSLLSDARSARIYRDELDILREKAIRVDKLESEVSRYKERLHDMEFYKARMEELMEDNQVMLETKRMFEDQVKTLQSRSDKLHVVEKENLQLKAKLHEMELERDMDRKKIEELMEDNMALEIAQKQSMDESLHLGWELEQINRFTDHSEVSYKSLGLEVTELTSSRLLKLEKENQSLLKTVEELRSTMDDSVGGNSSRILKMEKENQRLNKKVIEVLEKEIIQEKQSLQNNQNLTKDLMKEKVQLEKKFETLRENLERQVKLLEQENERSNQTIAALRQRAQISAEAQMKETENENKILHESIKETSSKLNKLEFEIKQVKKEMEHYKEKAERAEELENELHRLEKENELLQKKIANLNITCEKIEALEKENSDLDIENRKLKKTLDSLKNLSFQLESLEKENSQLDEENLELRRRIESSKCTSIKMAQLQLENKELESEKEQLKKSLELMKASFKKSERLEVSYQGLDTENQRLQKALENSNKKIQQLESELQDLESENQTLQKNLEELVISSKRLEQLEKENKLLEQETSQLEKDKKQLEKENKRLRQQAEIKDSTLEENNVKINHLEKENKSLFKQIAVYKESCVRLKELEMENKELVKRASIDKKTLVTLREDLVNEKLKTQQMNNDLEKLSHELEKIGLNKERLLCDEQSSDDRYKLLESKLESTLKKSLEIKEEKIAALEARLEESTNLNQQLRQELKTVKKNYEALKQRQEEERMVQNPPPRKGEENQSVNKWEKENQETTRELLKVKDRLIEVERNNATLQAEKQALKTQLKQLETQNNNLQAQILALQRQTVSLQEQNTTLQTQNAKLQVENSTLNSQSTSLMNQNAQLLIQQSALENEKEGVLKELEDLKSLYDSLLKDHEKLEHLHERQASEYESLIAKHGSLKSAHKNLEVEHKDLEDRYNQLLKQKVQLEELEKVLKTEQEKMLQQNEKHETVAAEYKKLRDENDRLAHTHDQLLKENEVLQTDHKNLKTLLNNSKLGQTQLEAEFSKLREEYQLLDIKCTKISNQCELLSQLKGNMEEENRHLLDQIQTLMLQNRTLLEQNMESKDLFHVEQRQYIDKLNELRRQKEKLEEKIMDQYKFYEPSPPRRRGNWITLKMRKLMKSKKDVNRERQKSATLTPTRSESSEGFLQLPHQDSQDSSSVGSNSLEDGQVLGTKKSTMVALKRLPFLRNRPKEKDKMKAFYRRSMSMNDLVQSMVLAGGQWTGSSEHLEGPDDISAGKRRKELGAMAFSTTAINFATVNSSTGFRSKQLLNNKDAVSYEDVSPQGISDDSSTGSRVHASRPASLDSGRTSTSNSNNNASLHEVKAGMVNNQSRPQSHSSGEFSMLHEHDAWSSSSSSPIQYLKGHTRSSPVLQQKTPETLDRCGKQIKTDSPGSEVVTLQQFLEESNKSTSSEMKSGSEENLLDEVMRSLSESSELTGKEKLRKAAAGTQGKAKSVKEKMQTSASQRQSRDCNPYATLPRASSVISTAEGTTRRTSIHDFLSKDVRQPVSSDPATSTADRSVPATSSEYSAHQLSSPFFHCVAYRVDCVPQSNATNTVKPRNLGCNSDVPKTSRMERSNFCEKTFLSTNMFNDKVSLSGSENTGSFTVVQPFLSLNTELVSNISGLPPRSASKADQANLSMFVSVPKNQEQPFTNQKSANRDLQSALSSEFVPTSCVNTSEAESLLLVSEDNKTVWYEYGCV</sequence>
<feature type="region of interest" description="Disordered" evidence="2">
    <location>
        <begin position="1675"/>
        <end position="1770"/>
    </location>
</feature>
<evidence type="ECO:0000256" key="2">
    <source>
        <dbReference type="SAM" id="MobiDB-lite"/>
    </source>
</evidence>
<dbReference type="GO" id="GO:0005813">
    <property type="term" value="C:centrosome"/>
    <property type="evidence" value="ECO:0007669"/>
    <property type="project" value="TreeGrafter"/>
</dbReference>
<dbReference type="GO" id="GO:0008017">
    <property type="term" value="F:microtubule binding"/>
    <property type="evidence" value="ECO:0007669"/>
    <property type="project" value="TreeGrafter"/>
</dbReference>
<dbReference type="SUPFAM" id="SSF116907">
    <property type="entry name" value="Hook domain"/>
    <property type="match status" value="1"/>
</dbReference>
<proteinExistence type="predicted"/>
<feature type="compositionally biased region" description="Basic and acidic residues" evidence="2">
    <location>
        <begin position="1742"/>
        <end position="1752"/>
    </location>
</feature>
<name>A0A669Q5P8_PHACC</name>
<dbReference type="Ensembl" id="ENSPCLT00000020915.1">
    <property type="protein sequence ID" value="ENSPCLP00000015869.1"/>
    <property type="gene ID" value="ENSPCLG00000012902.1"/>
</dbReference>
<feature type="coiled-coil region" evidence="1">
    <location>
        <begin position="147"/>
        <end position="174"/>
    </location>
</feature>
<feature type="coiled-coil region" evidence="1">
    <location>
        <begin position="1093"/>
        <end position="1344"/>
    </location>
</feature>
<accession>A0A669Q5P8</accession>
<feature type="region of interest" description="Disordered" evidence="2">
    <location>
        <begin position="1526"/>
        <end position="1563"/>
    </location>
</feature>
<feature type="compositionally biased region" description="Polar residues" evidence="2">
    <location>
        <begin position="1729"/>
        <end position="1740"/>
    </location>
</feature>
<feature type="coiled-coil region" evidence="1">
    <location>
        <begin position="202"/>
        <end position="381"/>
    </location>
</feature>
<keyword evidence="4" id="KW-1185">Reference proteome</keyword>
<feature type="compositionally biased region" description="Polar residues" evidence="2">
    <location>
        <begin position="1378"/>
        <end position="1391"/>
    </location>
</feature>
<dbReference type="InterPro" id="IPR036872">
    <property type="entry name" value="CH_dom_sf"/>
</dbReference>
<evidence type="ECO:0000256" key="1">
    <source>
        <dbReference type="SAM" id="Coils"/>
    </source>
</evidence>
<feature type="compositionally biased region" description="Basic and acidic residues" evidence="2">
    <location>
        <begin position="1367"/>
        <end position="1377"/>
    </location>
</feature>
<feature type="compositionally biased region" description="Polar residues" evidence="2">
    <location>
        <begin position="1754"/>
        <end position="1770"/>
    </location>
</feature>
<protein>
    <submittedName>
        <fullName evidence="3">Coiled-coil domain containing 88A</fullName>
    </submittedName>
</protein>
<organism evidence="3 4">
    <name type="scientific">Phasianus colchicus</name>
    <name type="common">Common pheasant</name>
    <dbReference type="NCBI Taxonomy" id="9054"/>
    <lineage>
        <taxon>Eukaryota</taxon>
        <taxon>Metazoa</taxon>
        <taxon>Chordata</taxon>
        <taxon>Craniata</taxon>
        <taxon>Vertebrata</taxon>
        <taxon>Euteleostomi</taxon>
        <taxon>Archelosauria</taxon>
        <taxon>Archosauria</taxon>
        <taxon>Dinosauria</taxon>
        <taxon>Saurischia</taxon>
        <taxon>Theropoda</taxon>
        <taxon>Coelurosauria</taxon>
        <taxon>Aves</taxon>
        <taxon>Neognathae</taxon>
        <taxon>Galloanserae</taxon>
        <taxon>Galliformes</taxon>
        <taxon>Phasianidae</taxon>
        <taxon>Phasianinae</taxon>
        <taxon>Phasianus</taxon>
    </lineage>
</organism>
<evidence type="ECO:0000313" key="3">
    <source>
        <dbReference type="Ensembl" id="ENSPCLP00000015869.1"/>
    </source>
</evidence>
<dbReference type="GO" id="GO:0005737">
    <property type="term" value="C:cytoplasm"/>
    <property type="evidence" value="ECO:0007669"/>
    <property type="project" value="TreeGrafter"/>
</dbReference>
<feature type="region of interest" description="Disordered" evidence="2">
    <location>
        <begin position="1367"/>
        <end position="1417"/>
    </location>
</feature>
<reference evidence="3" key="2">
    <citation type="submission" date="2025-09" db="UniProtKB">
        <authorList>
            <consortium name="Ensembl"/>
        </authorList>
    </citation>
    <scope>IDENTIFICATION</scope>
</reference>
<feature type="region of interest" description="Disordered" evidence="2">
    <location>
        <begin position="966"/>
        <end position="997"/>
    </location>
</feature>
<dbReference type="PANTHER" id="PTHR18947:SF30">
    <property type="entry name" value="GIRDIN"/>
    <property type="match status" value="1"/>
</dbReference>
<dbReference type="OMA" id="XEEKTEQ"/>
<dbReference type="GO" id="GO:0051959">
    <property type="term" value="F:dynein light intermediate chain binding"/>
    <property type="evidence" value="ECO:0007669"/>
    <property type="project" value="TreeGrafter"/>
</dbReference>
<dbReference type="GO" id="GO:0030705">
    <property type="term" value="P:cytoskeleton-dependent intracellular transport"/>
    <property type="evidence" value="ECO:0007669"/>
    <property type="project" value="TreeGrafter"/>
</dbReference>
<dbReference type="Gene3D" id="1.10.418.10">
    <property type="entry name" value="Calponin-like domain"/>
    <property type="match status" value="2"/>
</dbReference>
<dbReference type="Proteomes" id="UP000472261">
    <property type="component" value="Unplaced"/>
</dbReference>
<dbReference type="PANTHER" id="PTHR18947">
    <property type="entry name" value="HOOK PROTEINS"/>
    <property type="match status" value="1"/>
</dbReference>
<dbReference type="GO" id="GO:0031122">
    <property type="term" value="P:cytoplasmic microtubule organization"/>
    <property type="evidence" value="ECO:0007669"/>
    <property type="project" value="TreeGrafter"/>
</dbReference>
<keyword evidence="1" id="KW-0175">Coiled coil</keyword>
<reference evidence="3" key="1">
    <citation type="submission" date="2025-08" db="UniProtKB">
        <authorList>
            <consortium name="Ensembl"/>
        </authorList>
    </citation>
    <scope>IDENTIFICATION</scope>
</reference>
<feature type="compositionally biased region" description="Basic and acidic residues" evidence="2">
    <location>
        <begin position="980"/>
        <end position="997"/>
    </location>
</feature>